<keyword evidence="6 9" id="KW-0067">ATP-binding</keyword>
<dbReference type="Pfam" id="PF00270">
    <property type="entry name" value="DEAD"/>
    <property type="match status" value="1"/>
</dbReference>
<dbReference type="InterPro" id="IPR014001">
    <property type="entry name" value="Helicase_ATP-bd"/>
</dbReference>
<proteinExistence type="inferred from homology"/>
<feature type="region of interest" description="Disordered" evidence="10">
    <location>
        <begin position="1084"/>
        <end position="1118"/>
    </location>
</feature>
<evidence type="ECO:0000313" key="14">
    <source>
        <dbReference type="Proteomes" id="UP000580654"/>
    </source>
</evidence>
<dbReference type="InterPro" id="IPR005118">
    <property type="entry name" value="TRCF_C"/>
</dbReference>
<dbReference type="GO" id="GO:0006355">
    <property type="term" value="P:regulation of DNA-templated transcription"/>
    <property type="evidence" value="ECO:0007669"/>
    <property type="project" value="UniProtKB-UniRule"/>
</dbReference>
<dbReference type="InterPro" id="IPR041471">
    <property type="entry name" value="UvrB_inter"/>
</dbReference>
<evidence type="ECO:0000256" key="1">
    <source>
        <dbReference type="ARBA" id="ARBA00022490"/>
    </source>
</evidence>
<evidence type="ECO:0000256" key="8">
    <source>
        <dbReference type="ARBA" id="ARBA00023204"/>
    </source>
</evidence>
<dbReference type="InterPro" id="IPR003711">
    <property type="entry name" value="CarD-like/TRCF_RID"/>
</dbReference>
<dbReference type="InterPro" id="IPR027417">
    <property type="entry name" value="P-loop_NTPase"/>
</dbReference>
<dbReference type="PROSITE" id="PS51194">
    <property type="entry name" value="HELICASE_CTER"/>
    <property type="match status" value="1"/>
</dbReference>
<evidence type="ECO:0000256" key="6">
    <source>
        <dbReference type="ARBA" id="ARBA00022840"/>
    </source>
</evidence>
<evidence type="ECO:0000256" key="5">
    <source>
        <dbReference type="ARBA" id="ARBA00022806"/>
    </source>
</evidence>
<dbReference type="GO" id="GO:0016787">
    <property type="term" value="F:hydrolase activity"/>
    <property type="evidence" value="ECO:0007669"/>
    <property type="project" value="UniProtKB-KW"/>
</dbReference>
<evidence type="ECO:0000256" key="3">
    <source>
        <dbReference type="ARBA" id="ARBA00022763"/>
    </source>
</evidence>
<name>A0A840XYL5_9PROT</name>
<feature type="domain" description="Helicase C-terminal" evidence="12">
    <location>
        <begin position="752"/>
        <end position="906"/>
    </location>
</feature>
<keyword evidence="7 9" id="KW-0238">DNA-binding</keyword>
<organism evidence="13 14">
    <name type="scientific">Muricoccus pecuniae</name>
    <dbReference type="NCBI Taxonomy" id="693023"/>
    <lineage>
        <taxon>Bacteria</taxon>
        <taxon>Pseudomonadati</taxon>
        <taxon>Pseudomonadota</taxon>
        <taxon>Alphaproteobacteria</taxon>
        <taxon>Acetobacterales</taxon>
        <taxon>Roseomonadaceae</taxon>
        <taxon>Muricoccus</taxon>
    </lineage>
</organism>
<evidence type="ECO:0000259" key="12">
    <source>
        <dbReference type="PROSITE" id="PS51194"/>
    </source>
</evidence>
<dbReference type="Pfam" id="PF02559">
    <property type="entry name" value="CarD_TRCF_RID"/>
    <property type="match status" value="1"/>
</dbReference>
<dbReference type="SMART" id="SM00982">
    <property type="entry name" value="TRCF"/>
    <property type="match status" value="1"/>
</dbReference>
<reference evidence="13 14" key="1">
    <citation type="submission" date="2020-08" db="EMBL/GenBank/DDBJ databases">
        <title>Genomic Encyclopedia of Type Strains, Phase IV (KMG-IV): sequencing the most valuable type-strain genomes for metagenomic binning, comparative biology and taxonomic classification.</title>
        <authorList>
            <person name="Goeker M."/>
        </authorList>
    </citation>
    <scope>NUCLEOTIDE SEQUENCE [LARGE SCALE GENOMIC DNA]</scope>
    <source>
        <strain evidence="13 14">DSM 25622</strain>
    </source>
</reference>
<evidence type="ECO:0000256" key="9">
    <source>
        <dbReference type="HAMAP-Rule" id="MF_00969"/>
    </source>
</evidence>
<dbReference type="PROSITE" id="PS51192">
    <property type="entry name" value="HELICASE_ATP_BIND_1"/>
    <property type="match status" value="1"/>
</dbReference>
<dbReference type="Gene3D" id="2.40.10.170">
    <property type="match status" value="1"/>
</dbReference>
<comment type="similarity">
    <text evidence="9">In the N-terminal section; belongs to the UvrB family.</text>
</comment>
<dbReference type="InterPro" id="IPR001650">
    <property type="entry name" value="Helicase_C-like"/>
</dbReference>
<gene>
    <name evidence="9" type="primary">mfd</name>
    <name evidence="13" type="ORF">FHS87_001005</name>
</gene>
<accession>A0A840XYL5</accession>
<dbReference type="InterPro" id="IPR011545">
    <property type="entry name" value="DEAD/DEAH_box_helicase_dom"/>
</dbReference>
<dbReference type="RefSeq" id="WP_184514509.1">
    <property type="nucleotide sequence ID" value="NZ_JACIJD010000003.1"/>
</dbReference>
<sequence length="1118" mass="119918">MPELVAEPEGLLAARLVELAASGGAIHVARSEARAARLARAARALAPELMVERVPGWDCLPYDRTSPSRQIMGQRMGALHRLAAEGRGPCLVLASLDAATQRLPPPSAWAALDLRPGGEVEEASLRRWLERLGYVLDDRVDEPGEAALHGSVLDVFPAEEGALPCRVEHEEGRITSIRRYDPLSQRSLEEVEGVTLGPVSEVVLPEEAERAHAQGIEHGLGNFYPGLVSLFDLLPGLPVVLDPEVEELRPQRWAEVTDAWRARYALASPEAEILPATEPVALVLDEGAWKAALAGRDVTALPEPPEEPEGVLPRFVNEREPEEAFLEFLEEGIEAGRRIALSGRARQRTRSAVGLVKERLGLEPLRLAGWAELRASPPGSFAVLEEALEAGFATEEAVVVAPDDLRPPSARPQSSERERMLALAGASLGPGDAVIHLEHGLGALRGVEAVTVGEATLDCLRIEYAGGATQLVPLDEMDRLWRYGAEAEGVSLDRLGGDAWPKRRAEVEAQIAESASALAAMAAERATRTAPVLRARGGAYERFVARFPFALTADQAEGIEAVLADMASGRPMNRLVCGDVGFGKTEVALRAAAVAALSGVQVAVLAPTTVLVRQHLTTFRKRFAGIRVGGKPVRIEQLSRLSSPAEAREVKAGLADGSIRIVIGTQALAAKGVSFADLGLVVIDEEQRFGTKQKEKVRGLGAEAHVLAMTATPIPRTLQSALVGLEELSVIATPPGRRQPIRTVHVPLDDVVLRQSLAREKRRGGQSFVVCARIEDLPAMRERIEALLPGLEIIEAHGEMPPAEVDTALVRSAEGEGDVLLSTNIVETGLDVPRANTMLVWRADRFGLGQLHQLRGRVGRGRVRGTIILMTDPAEPPSALTLKRLGALEAFDRVGAGFAISARDMDLRGAGDLLGESQAGHMKLIGLDLYQHILDRALRAARGEPVPEEWTPVLAIGVSAHIPADYVEEEGVRVELHARLAEIIRRGDGAALGEFAEEVADRFGPPPEPVANLFLLARLRVRCRRLGITKLEVGPSAAAASFIREPPAVEPPLEVRGARVVLPRASAGPAELLATAAALLSRLSPRRRKRAGEGKGEQRSASGCRAANTPRREAELPA</sequence>
<dbReference type="GO" id="GO:0000716">
    <property type="term" value="P:transcription-coupled nucleotide-excision repair, DNA damage recognition"/>
    <property type="evidence" value="ECO:0007669"/>
    <property type="project" value="UniProtKB-UniRule"/>
</dbReference>
<dbReference type="SUPFAM" id="SSF52540">
    <property type="entry name" value="P-loop containing nucleoside triphosphate hydrolases"/>
    <property type="match status" value="3"/>
</dbReference>
<keyword evidence="2 9" id="KW-0547">Nucleotide-binding</keyword>
<dbReference type="Gene3D" id="3.30.2060.10">
    <property type="entry name" value="Penicillin-binding protein 1b domain"/>
    <property type="match status" value="1"/>
</dbReference>
<comment type="caution">
    <text evidence="13">The sequence shown here is derived from an EMBL/GenBank/DDBJ whole genome shotgun (WGS) entry which is preliminary data.</text>
</comment>
<dbReference type="Gene3D" id="3.40.50.11180">
    <property type="match status" value="1"/>
</dbReference>
<dbReference type="EC" id="3.6.4.-" evidence="9"/>
<dbReference type="PANTHER" id="PTHR47964">
    <property type="entry name" value="ATP-DEPENDENT DNA HELICASE HOMOLOG RECG, CHLOROPLASTIC"/>
    <property type="match status" value="1"/>
</dbReference>
<evidence type="ECO:0000256" key="4">
    <source>
        <dbReference type="ARBA" id="ARBA00022801"/>
    </source>
</evidence>
<dbReference type="Gene3D" id="3.40.50.300">
    <property type="entry name" value="P-loop containing nucleotide triphosphate hydrolases"/>
    <property type="match status" value="2"/>
</dbReference>
<keyword evidence="8 9" id="KW-0234">DNA repair</keyword>
<dbReference type="GO" id="GO:0003678">
    <property type="term" value="F:DNA helicase activity"/>
    <property type="evidence" value="ECO:0007669"/>
    <property type="project" value="TreeGrafter"/>
</dbReference>
<dbReference type="GO" id="GO:0005737">
    <property type="term" value="C:cytoplasm"/>
    <property type="evidence" value="ECO:0007669"/>
    <property type="project" value="UniProtKB-SubCell"/>
</dbReference>
<keyword evidence="1 9" id="KW-0963">Cytoplasm</keyword>
<dbReference type="SMART" id="SM00487">
    <property type="entry name" value="DEXDc"/>
    <property type="match status" value="1"/>
</dbReference>
<keyword evidence="5 13" id="KW-0347">Helicase</keyword>
<dbReference type="PANTHER" id="PTHR47964:SF1">
    <property type="entry name" value="ATP-DEPENDENT DNA HELICASE HOMOLOG RECG, CHLOROPLASTIC"/>
    <property type="match status" value="1"/>
</dbReference>
<evidence type="ECO:0000259" key="11">
    <source>
        <dbReference type="PROSITE" id="PS51192"/>
    </source>
</evidence>
<evidence type="ECO:0000313" key="13">
    <source>
        <dbReference type="EMBL" id="MBB5692986.1"/>
    </source>
</evidence>
<dbReference type="SMART" id="SM00490">
    <property type="entry name" value="HELICc"/>
    <property type="match status" value="1"/>
</dbReference>
<keyword evidence="3 9" id="KW-0227">DNA damage</keyword>
<dbReference type="Pfam" id="PF03461">
    <property type="entry name" value="TRCF"/>
    <property type="match status" value="1"/>
</dbReference>
<dbReference type="SUPFAM" id="SSF141259">
    <property type="entry name" value="CarD-like"/>
    <property type="match status" value="1"/>
</dbReference>
<dbReference type="HAMAP" id="MF_00969">
    <property type="entry name" value="TRCF"/>
    <property type="match status" value="1"/>
</dbReference>
<evidence type="ECO:0000256" key="7">
    <source>
        <dbReference type="ARBA" id="ARBA00023125"/>
    </source>
</evidence>
<dbReference type="Pfam" id="PF00271">
    <property type="entry name" value="Helicase_C"/>
    <property type="match status" value="1"/>
</dbReference>
<dbReference type="GO" id="GO:0003684">
    <property type="term" value="F:damaged DNA binding"/>
    <property type="evidence" value="ECO:0007669"/>
    <property type="project" value="InterPro"/>
</dbReference>
<evidence type="ECO:0000256" key="10">
    <source>
        <dbReference type="SAM" id="MobiDB-lite"/>
    </source>
</evidence>
<protein>
    <recommendedName>
        <fullName evidence="9">Transcription-repair-coupling factor</fullName>
        <shortName evidence="9">TRCF</shortName>
        <ecNumber evidence="9">3.6.4.-</ecNumber>
    </recommendedName>
</protein>
<dbReference type="SMART" id="SM01058">
    <property type="entry name" value="CarD_TRCF"/>
    <property type="match status" value="1"/>
</dbReference>
<evidence type="ECO:0000256" key="2">
    <source>
        <dbReference type="ARBA" id="ARBA00022741"/>
    </source>
</evidence>
<feature type="domain" description="Helicase ATP-binding" evidence="11">
    <location>
        <begin position="565"/>
        <end position="731"/>
    </location>
</feature>
<dbReference type="SUPFAM" id="SSF143517">
    <property type="entry name" value="TRCF domain-like"/>
    <property type="match status" value="1"/>
</dbReference>
<dbReference type="GO" id="GO:0005524">
    <property type="term" value="F:ATP binding"/>
    <property type="evidence" value="ECO:0007669"/>
    <property type="project" value="UniProtKB-UniRule"/>
</dbReference>
<comment type="similarity">
    <text evidence="9">In the C-terminal section; belongs to the helicase family. RecG subfamily.</text>
</comment>
<keyword evidence="14" id="KW-1185">Reference proteome</keyword>
<dbReference type="InterPro" id="IPR004576">
    <property type="entry name" value="Mfd"/>
</dbReference>
<dbReference type="Pfam" id="PF17757">
    <property type="entry name" value="UvrB_inter"/>
    <property type="match status" value="1"/>
</dbReference>
<comment type="subcellular location">
    <subcellularLocation>
        <location evidence="9">Cytoplasm</location>
    </subcellularLocation>
</comment>
<dbReference type="InterPro" id="IPR047112">
    <property type="entry name" value="RecG/Mfd"/>
</dbReference>
<dbReference type="InterPro" id="IPR036101">
    <property type="entry name" value="CarD-like/TRCF_RID_sf"/>
</dbReference>
<keyword evidence="4 9" id="KW-0378">Hydrolase</keyword>
<dbReference type="InterPro" id="IPR037235">
    <property type="entry name" value="TRCF-like_C_D7"/>
</dbReference>
<dbReference type="Proteomes" id="UP000580654">
    <property type="component" value="Unassembled WGS sequence"/>
</dbReference>
<dbReference type="AlphaFoldDB" id="A0A840XYL5"/>
<dbReference type="EMBL" id="JACIJD010000003">
    <property type="protein sequence ID" value="MBB5692986.1"/>
    <property type="molecule type" value="Genomic_DNA"/>
</dbReference>
<comment type="function">
    <text evidence="9">Couples transcription and DNA repair by recognizing RNA polymerase (RNAP) stalled at DNA lesions. Mediates ATP-dependent release of RNAP and its truncated transcript from the DNA, and recruitment of nucleotide excision repair machinery to the damaged site.</text>
</comment>
<dbReference type="Gene3D" id="3.90.1150.50">
    <property type="entry name" value="Transcription-repair-coupling factor, D7 domain"/>
    <property type="match status" value="1"/>
</dbReference>